<accession>A0ABX7N9C1</accession>
<reference evidence="2 3" key="1">
    <citation type="submission" date="2021-02" db="EMBL/GenBank/DDBJ databases">
        <title>De Novo genome assembly of isolated myxobacteria.</title>
        <authorList>
            <person name="Stevens D.C."/>
        </authorList>
    </citation>
    <scope>NUCLEOTIDE SEQUENCE [LARGE SCALE GENOMIC DNA]</scope>
    <source>
        <strain evidence="2 3">SCHIC003</strain>
    </source>
</reference>
<sequence length="232" mass="26194">MAVPILKVLQLMESKDLRALAASRRVSERHSETELRYALSASFGESTQQLIGALERETLYRLLRRPFRWRERRYFSPELARHSKDQLVMLARAIFVQVEVPSEFGKESTSSELNLDEYRPPAGSVVATALKNVAARGLEEDDDSGRTVVAPAMQYLIGLSHDWSRPRNISVVLRALGMEVPERLRSSRFQEAVRKLVSLGIEISEADSGKIYSPRDSSPGVDGKVRLRRART</sequence>
<proteinExistence type="predicted"/>
<gene>
    <name evidence="2" type="ORF">JY572_32090</name>
</gene>
<dbReference type="Proteomes" id="UP000663090">
    <property type="component" value="Chromosome"/>
</dbReference>
<evidence type="ECO:0000256" key="1">
    <source>
        <dbReference type="SAM" id="MobiDB-lite"/>
    </source>
</evidence>
<evidence type="ECO:0000313" key="3">
    <source>
        <dbReference type="Proteomes" id="UP000663090"/>
    </source>
</evidence>
<feature type="region of interest" description="Disordered" evidence="1">
    <location>
        <begin position="209"/>
        <end position="232"/>
    </location>
</feature>
<dbReference type="EMBL" id="CP071091">
    <property type="protein sequence ID" value="QSQ12953.1"/>
    <property type="molecule type" value="Genomic_DNA"/>
</dbReference>
<organism evidence="2 3">
    <name type="scientific">Myxococcus landrumensis</name>
    <dbReference type="NCBI Taxonomy" id="2813577"/>
    <lineage>
        <taxon>Bacteria</taxon>
        <taxon>Pseudomonadati</taxon>
        <taxon>Myxococcota</taxon>
        <taxon>Myxococcia</taxon>
        <taxon>Myxococcales</taxon>
        <taxon>Cystobacterineae</taxon>
        <taxon>Myxococcaceae</taxon>
        <taxon>Myxococcus</taxon>
    </lineage>
</organism>
<dbReference type="RefSeq" id="WP_206714661.1">
    <property type="nucleotide sequence ID" value="NZ_CP071091.1"/>
</dbReference>
<evidence type="ECO:0000313" key="2">
    <source>
        <dbReference type="EMBL" id="QSQ12953.1"/>
    </source>
</evidence>
<name>A0ABX7N9C1_9BACT</name>
<protein>
    <submittedName>
        <fullName evidence="2">Uncharacterized protein</fullName>
    </submittedName>
</protein>
<keyword evidence="3" id="KW-1185">Reference proteome</keyword>